<dbReference type="Proteomes" id="UP001066276">
    <property type="component" value="Chromosome 4_2"/>
</dbReference>
<evidence type="ECO:0000313" key="2">
    <source>
        <dbReference type="Proteomes" id="UP001066276"/>
    </source>
</evidence>
<organism evidence="1 2">
    <name type="scientific">Pleurodeles waltl</name>
    <name type="common">Iberian ribbed newt</name>
    <dbReference type="NCBI Taxonomy" id="8319"/>
    <lineage>
        <taxon>Eukaryota</taxon>
        <taxon>Metazoa</taxon>
        <taxon>Chordata</taxon>
        <taxon>Craniata</taxon>
        <taxon>Vertebrata</taxon>
        <taxon>Euteleostomi</taxon>
        <taxon>Amphibia</taxon>
        <taxon>Batrachia</taxon>
        <taxon>Caudata</taxon>
        <taxon>Salamandroidea</taxon>
        <taxon>Salamandridae</taxon>
        <taxon>Pleurodelinae</taxon>
        <taxon>Pleurodeles</taxon>
    </lineage>
</organism>
<keyword evidence="2" id="KW-1185">Reference proteome</keyword>
<dbReference type="EMBL" id="JANPWB010000008">
    <property type="protein sequence ID" value="KAJ1163140.1"/>
    <property type="molecule type" value="Genomic_DNA"/>
</dbReference>
<gene>
    <name evidence="1" type="ORF">NDU88_003603</name>
</gene>
<sequence>MEEFQEVAQREVKYAVARVYGMGEQAGPTLAVLMRPKQENGMILEIQDDGGQVLSETGQAAKHFCSNDTDLYWLQLIFDEESISDYLAQIAMKWLTMEYRERLMALLWP</sequence>
<comment type="caution">
    <text evidence="1">The sequence shown here is derived from an EMBL/GenBank/DDBJ whole genome shotgun (WGS) entry which is preliminary data.</text>
</comment>
<accession>A0AAV7SGE5</accession>
<proteinExistence type="predicted"/>
<protein>
    <submittedName>
        <fullName evidence="1">Uncharacterized protein</fullName>
    </submittedName>
</protein>
<dbReference type="AlphaFoldDB" id="A0AAV7SGE5"/>
<reference evidence="1" key="1">
    <citation type="journal article" date="2022" name="bioRxiv">
        <title>Sequencing and chromosome-scale assembly of the giantPleurodeles waltlgenome.</title>
        <authorList>
            <person name="Brown T."/>
            <person name="Elewa A."/>
            <person name="Iarovenko S."/>
            <person name="Subramanian E."/>
            <person name="Araus A.J."/>
            <person name="Petzold A."/>
            <person name="Susuki M."/>
            <person name="Suzuki K.-i.T."/>
            <person name="Hayashi T."/>
            <person name="Toyoda A."/>
            <person name="Oliveira C."/>
            <person name="Osipova E."/>
            <person name="Leigh N.D."/>
            <person name="Simon A."/>
            <person name="Yun M.H."/>
        </authorList>
    </citation>
    <scope>NUCLEOTIDE SEQUENCE</scope>
    <source>
        <strain evidence="1">20211129_DDA</strain>
        <tissue evidence="1">Liver</tissue>
    </source>
</reference>
<evidence type="ECO:0000313" key="1">
    <source>
        <dbReference type="EMBL" id="KAJ1163140.1"/>
    </source>
</evidence>
<name>A0AAV7SGE5_PLEWA</name>